<evidence type="ECO:0000259" key="2">
    <source>
        <dbReference type="Pfam" id="PF00501"/>
    </source>
</evidence>
<dbReference type="AlphaFoldDB" id="A0A2N9EFS9"/>
<evidence type="ECO:0000259" key="3">
    <source>
        <dbReference type="Pfam" id="PF13193"/>
    </source>
</evidence>
<gene>
    <name evidence="4" type="ORF">FSB_LOCUS1507</name>
</gene>
<dbReference type="Pfam" id="PF13193">
    <property type="entry name" value="AMP-binding_C"/>
    <property type="match status" value="1"/>
</dbReference>
<name>A0A2N9EFS9_FAGSY</name>
<protein>
    <recommendedName>
        <fullName evidence="5">AMP-dependent synthetase/ligase domain-containing protein</fullName>
    </recommendedName>
</protein>
<reference evidence="4" key="1">
    <citation type="submission" date="2018-02" db="EMBL/GenBank/DDBJ databases">
        <authorList>
            <person name="Cohen D.B."/>
            <person name="Kent A.D."/>
        </authorList>
    </citation>
    <scope>NUCLEOTIDE SEQUENCE</scope>
</reference>
<dbReference type="InterPro" id="IPR052091">
    <property type="entry name" value="Beta-ala_Activ/Resist"/>
</dbReference>
<dbReference type="InterPro" id="IPR045851">
    <property type="entry name" value="AMP-bd_C_sf"/>
</dbReference>
<dbReference type="Pfam" id="PF00501">
    <property type="entry name" value="AMP-binding"/>
    <property type="match status" value="1"/>
</dbReference>
<feature type="domain" description="AMP-binding enzyme C-terminal" evidence="3">
    <location>
        <begin position="548"/>
        <end position="625"/>
    </location>
</feature>
<dbReference type="PROSITE" id="PS00455">
    <property type="entry name" value="AMP_BINDING"/>
    <property type="match status" value="1"/>
</dbReference>
<dbReference type="GO" id="GO:0043041">
    <property type="term" value="P:amino acid activation for nonribosomal peptide biosynthetic process"/>
    <property type="evidence" value="ECO:0007669"/>
    <property type="project" value="TreeGrafter"/>
</dbReference>
<feature type="region of interest" description="Disordered" evidence="1">
    <location>
        <begin position="1"/>
        <end position="34"/>
    </location>
</feature>
<proteinExistence type="predicted"/>
<dbReference type="InterPro" id="IPR000873">
    <property type="entry name" value="AMP-dep_synth/lig_dom"/>
</dbReference>
<dbReference type="Gene3D" id="3.30.300.30">
    <property type="match status" value="1"/>
</dbReference>
<dbReference type="Gene3D" id="3.40.50.12780">
    <property type="entry name" value="N-terminal domain of ligase-like"/>
    <property type="match status" value="1"/>
</dbReference>
<dbReference type="PANTHER" id="PTHR44394">
    <property type="entry name" value="BETA-ALANINE-ACTIVATING ENZYME"/>
    <property type="match status" value="1"/>
</dbReference>
<evidence type="ECO:0000256" key="1">
    <source>
        <dbReference type="SAM" id="MobiDB-lite"/>
    </source>
</evidence>
<dbReference type="SUPFAM" id="SSF56801">
    <property type="entry name" value="Acetyl-CoA synthetase-like"/>
    <property type="match status" value="1"/>
</dbReference>
<feature type="domain" description="AMP-dependent synthetase/ligase" evidence="2">
    <location>
        <begin position="161"/>
        <end position="482"/>
    </location>
</feature>
<organism evidence="4">
    <name type="scientific">Fagus sylvatica</name>
    <name type="common">Beechnut</name>
    <dbReference type="NCBI Taxonomy" id="28930"/>
    <lineage>
        <taxon>Eukaryota</taxon>
        <taxon>Viridiplantae</taxon>
        <taxon>Streptophyta</taxon>
        <taxon>Embryophyta</taxon>
        <taxon>Tracheophyta</taxon>
        <taxon>Spermatophyta</taxon>
        <taxon>Magnoliopsida</taxon>
        <taxon>eudicotyledons</taxon>
        <taxon>Gunneridae</taxon>
        <taxon>Pentapetalae</taxon>
        <taxon>rosids</taxon>
        <taxon>fabids</taxon>
        <taxon>Fagales</taxon>
        <taxon>Fagaceae</taxon>
        <taxon>Fagus</taxon>
    </lineage>
</organism>
<evidence type="ECO:0000313" key="4">
    <source>
        <dbReference type="EMBL" id="SPC73625.1"/>
    </source>
</evidence>
<dbReference type="EMBL" id="OIVN01000067">
    <property type="protein sequence ID" value="SPC73625.1"/>
    <property type="molecule type" value="Genomic_DNA"/>
</dbReference>
<evidence type="ECO:0008006" key="5">
    <source>
        <dbReference type="Google" id="ProtNLM"/>
    </source>
</evidence>
<accession>A0A2N9EFS9</accession>
<dbReference type="InterPro" id="IPR025110">
    <property type="entry name" value="AMP-bd_C"/>
</dbReference>
<dbReference type="InterPro" id="IPR042099">
    <property type="entry name" value="ANL_N_sf"/>
</dbReference>
<dbReference type="InterPro" id="IPR020845">
    <property type="entry name" value="AMP-binding_CS"/>
</dbReference>
<sequence>METQNEVNEHHSISSNIDTAEMSDESESKKRKQSQSRCCISHEFFRAAYNNPNKIAFVHASGGAQISKQLRSTITADFHGDIDNLLQEHAKSASPPVYQGDRCFTYSDVLTAVDSLTARLRSILLGADDLHLITPNPQGFSTHNVVAERSSEFNNMYTPKIVGIYMAPSVEYIVAVLSVLKCGEAFMPLDPLWPKERILSVIASSNAELIIASTSSFGRSSNSYRLDKSHWLIECSSCPVLCFSMEESRQECICPIDIVWPCEIGKDRLFCYLLYTSGSTGKPKGVCGTEQGLINRFVWMQELYPLQGEEILLFKTSISFVDHLQEFLGAILTACTLVHLHMVILNSSCEAYFTNRLTAVPSLMRAIELIIRFAGLVRAYYQRRVNRLLNCCGSTSLMRAILPALQILRVLEGHSKFIEIVSGDCMYFDCKRLPMILEMETVTSVPIGVPISNCNVVLVGENDTPNEGEIYVAGACVSSGYFSDSTFMLLDCAKLPQNSICSSSNGCGSQLYFKTGDFARRLQSGDLVFLGRKDRTVKVNGHRVALEEIEDVLRRHPDVVDVAVISSKSQGELVVLEAFIVLREERSSEIFRSSIRSWMVDRLPLAMLPNRFTITESIPVSSSGKVDYELLAGLSFLTKHIQDKIADVGSSDLLQIITTV</sequence>
<dbReference type="PANTHER" id="PTHR44394:SF1">
    <property type="entry name" value="BETA-ALANINE-ACTIVATING ENZYME"/>
    <property type="match status" value="1"/>
</dbReference>